<dbReference type="SUPFAM" id="SSF56784">
    <property type="entry name" value="HAD-like"/>
    <property type="match status" value="1"/>
</dbReference>
<organism evidence="2 3">
    <name type="scientific">Pseudoduganella lutea</name>
    <dbReference type="NCBI Taxonomy" id="321985"/>
    <lineage>
        <taxon>Bacteria</taxon>
        <taxon>Pseudomonadati</taxon>
        <taxon>Pseudomonadota</taxon>
        <taxon>Betaproteobacteria</taxon>
        <taxon>Burkholderiales</taxon>
        <taxon>Oxalobacteraceae</taxon>
        <taxon>Telluria group</taxon>
        <taxon>Pseudoduganella</taxon>
    </lineage>
</organism>
<dbReference type="EMBL" id="CP035913">
    <property type="protein sequence ID" value="QBE63856.1"/>
    <property type="molecule type" value="Genomic_DNA"/>
</dbReference>
<name>A0A4P6KXT5_9BURK</name>
<keyword evidence="2" id="KW-0378">Hydrolase</keyword>
<dbReference type="NCBIfam" id="TIGR01509">
    <property type="entry name" value="HAD-SF-IA-v3"/>
    <property type="match status" value="1"/>
</dbReference>
<reference evidence="2 3" key="1">
    <citation type="submission" date="2019-02" db="EMBL/GenBank/DDBJ databases">
        <title>Draft Genome Sequences of Six Type Strains of the Genus Massilia.</title>
        <authorList>
            <person name="Miess H."/>
            <person name="Frediansyhah A."/>
            <person name="Gross H."/>
        </authorList>
    </citation>
    <scope>NUCLEOTIDE SEQUENCE [LARGE SCALE GENOMIC DNA]</scope>
    <source>
        <strain evidence="2 3">DSM 17473</strain>
    </source>
</reference>
<dbReference type="AlphaFoldDB" id="A0A4P6KXT5"/>
<dbReference type="InterPro" id="IPR006439">
    <property type="entry name" value="HAD-SF_hydro_IA"/>
</dbReference>
<dbReference type="Gene3D" id="3.40.50.1000">
    <property type="entry name" value="HAD superfamily/HAD-like"/>
    <property type="match status" value="1"/>
</dbReference>
<feature type="signal peptide" evidence="1">
    <location>
        <begin position="1"/>
        <end position="22"/>
    </location>
</feature>
<dbReference type="KEGG" id="plue:EWM63_13385"/>
<dbReference type="PRINTS" id="PR00413">
    <property type="entry name" value="HADHALOGNASE"/>
</dbReference>
<feature type="chain" id="PRO_5020872082" evidence="1">
    <location>
        <begin position="23"/>
        <end position="247"/>
    </location>
</feature>
<dbReference type="GO" id="GO:0016787">
    <property type="term" value="F:hydrolase activity"/>
    <property type="evidence" value="ECO:0007669"/>
    <property type="project" value="UniProtKB-KW"/>
</dbReference>
<dbReference type="Proteomes" id="UP000290637">
    <property type="component" value="Chromosome"/>
</dbReference>
<evidence type="ECO:0000256" key="1">
    <source>
        <dbReference type="SAM" id="SignalP"/>
    </source>
</evidence>
<sequence>MCRRITCWKLRADLARLPFLTAACWPPFSHPLVTSTTMRKPMSFPSVVLLDAMGVLYESADDVAELLVPFVMARSPATSVGAIQDAYRRASIGEYDAAGFWAQVGLPESMEDEYLEGHKLQAGLPAFLDYLEAQQVRVACLSNDVARWSVKLRRKFGIEDRFERWFISGELGWRKPDSRIYAAAINALGIDAAHILFVDDRQANVDAAEGAGLQALRFGSGQTAGQAVGGFHDLTRWLRGEGDGPLL</sequence>
<evidence type="ECO:0000313" key="3">
    <source>
        <dbReference type="Proteomes" id="UP000290637"/>
    </source>
</evidence>
<dbReference type="PANTHER" id="PTHR43611:SF3">
    <property type="entry name" value="FLAVIN MONONUCLEOTIDE HYDROLASE 1, CHLOROPLATIC"/>
    <property type="match status" value="1"/>
</dbReference>
<dbReference type="PANTHER" id="PTHR43611">
    <property type="entry name" value="ALPHA-D-GLUCOSE 1-PHOSPHATE PHOSPHATASE"/>
    <property type="match status" value="1"/>
</dbReference>
<proteinExistence type="predicted"/>
<gene>
    <name evidence="2" type="ORF">EWM63_13385</name>
</gene>
<dbReference type="InterPro" id="IPR036412">
    <property type="entry name" value="HAD-like_sf"/>
</dbReference>
<dbReference type="InterPro" id="IPR023214">
    <property type="entry name" value="HAD_sf"/>
</dbReference>
<protein>
    <submittedName>
        <fullName evidence="2">HAD family hydrolase</fullName>
    </submittedName>
</protein>
<dbReference type="Pfam" id="PF00702">
    <property type="entry name" value="Hydrolase"/>
    <property type="match status" value="1"/>
</dbReference>
<evidence type="ECO:0000313" key="2">
    <source>
        <dbReference type="EMBL" id="QBE63856.1"/>
    </source>
</evidence>
<keyword evidence="1" id="KW-0732">Signal</keyword>
<keyword evidence="3" id="KW-1185">Reference proteome</keyword>
<dbReference type="OrthoDB" id="9797415at2"/>
<accession>A0A4P6KXT5</accession>
<dbReference type="NCBIfam" id="TIGR01549">
    <property type="entry name" value="HAD-SF-IA-v1"/>
    <property type="match status" value="1"/>
</dbReference>